<keyword evidence="2" id="KW-1185">Reference proteome</keyword>
<reference evidence="1 2" key="1">
    <citation type="submission" date="2024-09" db="EMBL/GenBank/DDBJ databases">
        <title>Nodulacao em especies de Leguminosae Basais da Amazonia e Caracterizacao dos Rizobios e Bacterias Associadas aos Nodulos.</title>
        <authorList>
            <person name="Jambeiro I.C.A."/>
            <person name="Lopes I.S."/>
            <person name="Aguiar E.R.G.R."/>
            <person name="Santos A.F.J."/>
            <person name="Dos Santos J.M.F."/>
            <person name="Gross E."/>
        </authorList>
    </citation>
    <scope>NUCLEOTIDE SEQUENCE [LARGE SCALE GENOMIC DNA]</scope>
    <source>
        <strain evidence="1 2">BRUESC1165</strain>
    </source>
</reference>
<comment type="caution">
    <text evidence="1">The sequence shown here is derived from an EMBL/GenBank/DDBJ whole genome shotgun (WGS) entry which is preliminary data.</text>
</comment>
<name>A0ABV6Y9D3_9HYPH</name>
<protein>
    <submittedName>
        <fullName evidence="1">Uncharacterized protein</fullName>
    </submittedName>
</protein>
<accession>A0ABV6Y9D3</accession>
<sequence>MSFFLPEPESRRAVASFPDGVELLASFEKIPSKAMKRAIIGIAQAASENTPA</sequence>
<gene>
    <name evidence="1" type="ORF">ACETIH_13680</name>
</gene>
<dbReference type="Proteomes" id="UP001593940">
    <property type="component" value="Unassembled WGS sequence"/>
</dbReference>
<proteinExistence type="predicted"/>
<evidence type="ECO:0000313" key="1">
    <source>
        <dbReference type="EMBL" id="MFC1457756.1"/>
    </source>
</evidence>
<evidence type="ECO:0000313" key="2">
    <source>
        <dbReference type="Proteomes" id="UP001593940"/>
    </source>
</evidence>
<dbReference type="EMBL" id="JBHOMY010000031">
    <property type="protein sequence ID" value="MFC1457756.1"/>
    <property type="molecule type" value="Genomic_DNA"/>
</dbReference>
<organism evidence="1 2">
    <name type="scientific">Microvirga arabica</name>
    <dbReference type="NCBI Taxonomy" id="1128671"/>
    <lineage>
        <taxon>Bacteria</taxon>
        <taxon>Pseudomonadati</taxon>
        <taxon>Pseudomonadota</taxon>
        <taxon>Alphaproteobacteria</taxon>
        <taxon>Hyphomicrobiales</taxon>
        <taxon>Methylobacteriaceae</taxon>
        <taxon>Microvirga</taxon>
    </lineage>
</organism>
<dbReference type="RefSeq" id="WP_203270914.1">
    <property type="nucleotide sequence ID" value="NZ_JAFBID010000008.1"/>
</dbReference>